<name>A0A5S4F932_9ACTN</name>
<organism evidence="4 5">
    <name type="scientific">Nonomuraea turkmeniaca</name>
    <dbReference type="NCBI Taxonomy" id="103838"/>
    <lineage>
        <taxon>Bacteria</taxon>
        <taxon>Bacillati</taxon>
        <taxon>Actinomycetota</taxon>
        <taxon>Actinomycetes</taxon>
        <taxon>Streptosporangiales</taxon>
        <taxon>Streptosporangiaceae</taxon>
        <taxon>Nonomuraea</taxon>
    </lineage>
</organism>
<dbReference type="PANTHER" id="PTHR24322">
    <property type="entry name" value="PKSB"/>
    <property type="match status" value="1"/>
</dbReference>
<evidence type="ECO:0000256" key="3">
    <source>
        <dbReference type="RuleBase" id="RU000363"/>
    </source>
</evidence>
<dbReference type="CDD" id="cd05233">
    <property type="entry name" value="SDR_c"/>
    <property type="match status" value="1"/>
</dbReference>
<gene>
    <name evidence="4" type="ORF">ETD86_30800</name>
</gene>
<dbReference type="Pfam" id="PF00106">
    <property type="entry name" value="adh_short"/>
    <property type="match status" value="1"/>
</dbReference>
<keyword evidence="5" id="KW-1185">Reference proteome</keyword>
<accession>A0A5S4F932</accession>
<dbReference type="PANTHER" id="PTHR24322:SF736">
    <property type="entry name" value="RETINOL DEHYDROGENASE 10"/>
    <property type="match status" value="1"/>
</dbReference>
<evidence type="ECO:0000313" key="5">
    <source>
        <dbReference type="Proteomes" id="UP000309128"/>
    </source>
</evidence>
<dbReference type="OrthoDB" id="3691025at2"/>
<dbReference type="GO" id="GO:0016616">
    <property type="term" value="F:oxidoreductase activity, acting on the CH-OH group of donors, NAD or NADP as acceptor"/>
    <property type="evidence" value="ECO:0007669"/>
    <property type="project" value="TreeGrafter"/>
</dbReference>
<evidence type="ECO:0000313" key="4">
    <source>
        <dbReference type="EMBL" id="TMR13433.1"/>
    </source>
</evidence>
<dbReference type="SUPFAM" id="SSF51735">
    <property type="entry name" value="NAD(P)-binding Rossmann-fold domains"/>
    <property type="match status" value="1"/>
</dbReference>
<dbReference type="InterPro" id="IPR002347">
    <property type="entry name" value="SDR_fam"/>
</dbReference>
<evidence type="ECO:0000256" key="2">
    <source>
        <dbReference type="ARBA" id="ARBA00023002"/>
    </source>
</evidence>
<keyword evidence="2" id="KW-0560">Oxidoreductase</keyword>
<reference evidence="4 5" key="1">
    <citation type="submission" date="2019-05" db="EMBL/GenBank/DDBJ databases">
        <title>Draft genome sequence of Nonomuraea turkmeniaca DSM 43926.</title>
        <authorList>
            <person name="Saricaoglu S."/>
            <person name="Isik K."/>
        </authorList>
    </citation>
    <scope>NUCLEOTIDE SEQUENCE [LARGE SCALE GENOMIC DNA]</scope>
    <source>
        <strain evidence="4 5">DSM 43926</strain>
    </source>
</reference>
<comment type="similarity">
    <text evidence="1 3">Belongs to the short-chain dehydrogenases/reductases (SDR) family.</text>
</comment>
<evidence type="ECO:0000256" key="1">
    <source>
        <dbReference type="ARBA" id="ARBA00006484"/>
    </source>
</evidence>
<dbReference type="Proteomes" id="UP000309128">
    <property type="component" value="Unassembled WGS sequence"/>
</dbReference>
<comment type="caution">
    <text evidence="4">The sequence shown here is derived from an EMBL/GenBank/DDBJ whole genome shotgun (WGS) entry which is preliminary data.</text>
</comment>
<sequence length="302" mass="31747">MAGGIHQSKGGCRCNVASLICLSMKTLESKVAVITGAASGIGRGMAEAFATAGMRVVLSDVEETALRSTAAELREGGADVHAVPADVSQAADVAALADSTLGKYGAVHVLCNNAGVHTGSRPSWESTLDDWAWILGVNLMGVVHGINTFLPVMIEQDEDAHIVNTASIAGLLTGGSLYGVTKSAVIALSETVHLEVICGGFKPRISVLCPGVVNTNIFNSQRNRPARFPDAGPFPSGWSVDAARQGFALGLSPRVVGEEVVQAIREERFYILTHPEHAGHIEHRMTQILHGENPTIPPFPDS</sequence>
<proteinExistence type="inferred from homology"/>
<dbReference type="Gene3D" id="3.40.50.720">
    <property type="entry name" value="NAD(P)-binding Rossmann-like Domain"/>
    <property type="match status" value="1"/>
</dbReference>
<dbReference type="EMBL" id="VCKY01000122">
    <property type="protein sequence ID" value="TMR13433.1"/>
    <property type="molecule type" value="Genomic_DNA"/>
</dbReference>
<dbReference type="PRINTS" id="PR00080">
    <property type="entry name" value="SDRFAMILY"/>
</dbReference>
<dbReference type="AlphaFoldDB" id="A0A5S4F932"/>
<dbReference type="PRINTS" id="PR00081">
    <property type="entry name" value="GDHRDH"/>
</dbReference>
<dbReference type="InterPro" id="IPR036291">
    <property type="entry name" value="NAD(P)-bd_dom_sf"/>
</dbReference>
<protein>
    <submittedName>
        <fullName evidence="4">SDR family NAD(P)-dependent oxidoreductase</fullName>
    </submittedName>
</protein>